<proteinExistence type="predicted"/>
<dbReference type="Gene3D" id="3.40.50.300">
    <property type="entry name" value="P-loop containing nucleotide triphosphate hydrolases"/>
    <property type="match status" value="2"/>
</dbReference>
<reference evidence="4" key="1">
    <citation type="submission" date="2021-01" db="EMBL/GenBank/DDBJ databases">
        <title>Ramlibacter sp. strain AW1 16S ribosomal RNA gene Genome sequencing and assembly.</title>
        <authorList>
            <person name="Kang M."/>
        </authorList>
    </citation>
    <scope>NUCLEOTIDE SEQUENCE</scope>
    <source>
        <strain evidence="4">AW1</strain>
    </source>
</reference>
<organism evidence="4 5">
    <name type="scientific">Ramlibacter aurantiacus</name>
    <dbReference type="NCBI Taxonomy" id="2801330"/>
    <lineage>
        <taxon>Bacteria</taxon>
        <taxon>Pseudomonadati</taxon>
        <taxon>Pseudomonadota</taxon>
        <taxon>Betaproteobacteria</taxon>
        <taxon>Burkholderiales</taxon>
        <taxon>Comamonadaceae</taxon>
        <taxon>Ramlibacter</taxon>
    </lineage>
</organism>
<evidence type="ECO:0000313" key="5">
    <source>
        <dbReference type="Proteomes" id="UP000613011"/>
    </source>
</evidence>
<comment type="caution">
    <text evidence="4">The sequence shown here is derived from an EMBL/GenBank/DDBJ whole genome shotgun (WGS) entry which is preliminary data.</text>
</comment>
<sequence length="1016" mass="110243">MKPVLLRLQAFGPFAGVQEIDFRRLGGNSFFLIHGPTGSGKTSVLDGMCFALFGDSSGGEREGRQMRSHHADAATLTQLEFEFALGQARYRVLRVPEQTRKALRGGGEVNQKPRAELFAVEGEGADATERPLATGWSKVNEYIVRLLGFDSRQFRQVIVLPQGRFFEFLKASSQEREKILQVLFGTELYKRVEESLKRAADELQARGRAERERRAALLEQAAVVDEAELATREAGQRAVLEEARATAAHSAVEARAAEDRLAQARQDAQRFAEHDAAALALQALRSQQDQESARRQALARMKLAARLRPLEQHWQQARTESVQARALAAQRTQALERAGQEEAAARSACERQEALAPRREQLAGRIAQLAELSGRVGLLAQAQADHAAARQRQQRASQQLEQAGRAHAEAGQACESLQGELARVGAEAASLEAAGAALRHAQSLRTQRLERDRLLALCQTARRQVDTLQSACEARRARAEQAMQLWQQAMAHWLAGQSARIARELQAGQPCPVCGSHEHPSPAHASGDAASDEQLAAAEGARDRAADEHRQAQEALAAARLRLAQAEGGLETAQAALGAEASDDLGGVLTAATDALKRAQAAAAGLPQLRQRLDAARQRLQEAATALERAQADGADAARELQHRATQCAERQAGIPAELAQPAALAHALQQARLEAQAMHQALKQAQDAAAQQASALARAIAFAEESARTRTQREQLEQARAGAFEDGLRELGFADADDWRAAHADDPTIAAQEEHTAAFDRAFAAASERVVRSQAAVQDLLRPDVAAAEIALRDAQARQTAASDAVRDVLAKLQNTSGFIGSLARIAQSFDDIERRHADLRTLADAAVGQNPQRMSFQRYVLATLLEEVLAATTLRLRVMSRGRYEMRRRLVAMDARSAGGLDLDVFDHYTGTTRGVDTLSGGESFLASLALALGLSDVVQSHAGGIRLDAIFVDEGFGTLDPEALDFAIRTLKDLQRSGRMVGIISHVAELREWMDARLELLPSQDGSRARFVT</sequence>
<name>A0A936ZGQ2_9BURK</name>
<protein>
    <submittedName>
        <fullName evidence="4">SMC family ATPase</fullName>
    </submittedName>
</protein>
<dbReference type="PANTHER" id="PTHR32114:SF2">
    <property type="entry name" value="ABC TRANSPORTER ABCH.3"/>
    <property type="match status" value="1"/>
</dbReference>
<evidence type="ECO:0000259" key="3">
    <source>
        <dbReference type="Pfam" id="PF13476"/>
    </source>
</evidence>
<keyword evidence="1" id="KW-0175">Coiled coil</keyword>
<dbReference type="InterPro" id="IPR038729">
    <property type="entry name" value="Rad50/SbcC_AAA"/>
</dbReference>
<evidence type="ECO:0000256" key="1">
    <source>
        <dbReference type="SAM" id="Coils"/>
    </source>
</evidence>
<dbReference type="GO" id="GO:0016887">
    <property type="term" value="F:ATP hydrolysis activity"/>
    <property type="evidence" value="ECO:0007669"/>
    <property type="project" value="InterPro"/>
</dbReference>
<feature type="domain" description="Rad50/SbcC-type AAA" evidence="3">
    <location>
        <begin position="6"/>
        <end position="204"/>
    </location>
</feature>
<dbReference type="Pfam" id="PF13476">
    <property type="entry name" value="AAA_23"/>
    <property type="match status" value="1"/>
</dbReference>
<feature type="compositionally biased region" description="Basic and acidic residues" evidence="2">
    <location>
        <begin position="540"/>
        <end position="552"/>
    </location>
</feature>
<dbReference type="PANTHER" id="PTHR32114">
    <property type="entry name" value="ABC TRANSPORTER ABCH.3"/>
    <property type="match status" value="1"/>
</dbReference>
<dbReference type="AlphaFoldDB" id="A0A936ZGQ2"/>
<dbReference type="InterPro" id="IPR027417">
    <property type="entry name" value="P-loop_NTPase"/>
</dbReference>
<evidence type="ECO:0000256" key="2">
    <source>
        <dbReference type="SAM" id="MobiDB-lite"/>
    </source>
</evidence>
<dbReference type="EMBL" id="JAEQNA010000001">
    <property type="protein sequence ID" value="MBL0419938.1"/>
    <property type="molecule type" value="Genomic_DNA"/>
</dbReference>
<dbReference type="SUPFAM" id="SSF52540">
    <property type="entry name" value="P-loop containing nucleoside triphosphate hydrolases"/>
    <property type="match status" value="1"/>
</dbReference>
<dbReference type="Proteomes" id="UP000613011">
    <property type="component" value="Unassembled WGS sequence"/>
</dbReference>
<feature type="coiled-coil region" evidence="1">
    <location>
        <begin position="379"/>
        <end position="434"/>
    </location>
</feature>
<dbReference type="GO" id="GO:0006302">
    <property type="term" value="P:double-strand break repair"/>
    <property type="evidence" value="ECO:0007669"/>
    <property type="project" value="InterPro"/>
</dbReference>
<keyword evidence="5" id="KW-1185">Reference proteome</keyword>
<gene>
    <name evidence="4" type="ORF">JI739_06220</name>
</gene>
<feature type="coiled-coil region" evidence="1">
    <location>
        <begin position="606"/>
        <end position="640"/>
    </location>
</feature>
<feature type="region of interest" description="Disordered" evidence="2">
    <location>
        <begin position="512"/>
        <end position="552"/>
    </location>
</feature>
<accession>A0A936ZGQ2</accession>
<evidence type="ECO:0000313" key="4">
    <source>
        <dbReference type="EMBL" id="MBL0419938.1"/>
    </source>
</evidence>
<dbReference type="Pfam" id="PF13558">
    <property type="entry name" value="SbcC_Walker_B"/>
    <property type="match status" value="1"/>
</dbReference>